<accession>A0ABU5JNE4</accession>
<evidence type="ECO:0000313" key="1">
    <source>
        <dbReference type="EMBL" id="MDZ5494160.1"/>
    </source>
</evidence>
<dbReference type="Proteomes" id="UP001290101">
    <property type="component" value="Unassembled WGS sequence"/>
</dbReference>
<keyword evidence="2" id="KW-1185">Reference proteome</keyword>
<reference evidence="1 2" key="1">
    <citation type="submission" date="2023-12" db="EMBL/GenBank/DDBJ databases">
        <title>Micromonospora sp. nov., isolated from Atacama Desert.</title>
        <authorList>
            <person name="Carro L."/>
            <person name="Golinska P."/>
            <person name="Klenk H.-P."/>
            <person name="Goodfellow M."/>
        </authorList>
    </citation>
    <scope>NUCLEOTIDE SEQUENCE [LARGE SCALE GENOMIC DNA]</scope>
    <source>
        <strain evidence="1 2">4G53</strain>
    </source>
</reference>
<name>A0ABU5JNE4_9ACTN</name>
<gene>
    <name evidence="1" type="ORF">U2F25_32715</name>
</gene>
<sequence>MAEEPLTSVNVSDRLLGVVTGSADGSATPARRSDLVSVHDEVSDAWMLAVADTAKDHRGEQLHVWLTTQAMLTGADMSATGPGLAGADDAELESTVAVAWFEPAAAALAQTLNGAQCEAHVESAVLLGLPRWQALTPPIEVATWFVRPHPMGLALHDPTGQVFARGVVEVPATWTTAAIARGWAVAVYGVSGQGSRPQSEPPASPPHVQRLSCACQRGSVAAAWVPLRG</sequence>
<protein>
    <submittedName>
        <fullName evidence="1">Uncharacterized protein</fullName>
    </submittedName>
</protein>
<dbReference type="EMBL" id="JAXOTQ010000063">
    <property type="protein sequence ID" value="MDZ5494160.1"/>
    <property type="molecule type" value="Genomic_DNA"/>
</dbReference>
<evidence type="ECO:0000313" key="2">
    <source>
        <dbReference type="Proteomes" id="UP001290101"/>
    </source>
</evidence>
<proteinExistence type="predicted"/>
<dbReference type="RefSeq" id="WP_322443660.1">
    <property type="nucleotide sequence ID" value="NZ_JAXOTQ010000063.1"/>
</dbReference>
<comment type="caution">
    <text evidence="1">The sequence shown here is derived from an EMBL/GenBank/DDBJ whole genome shotgun (WGS) entry which is preliminary data.</text>
</comment>
<organism evidence="1 2">
    <name type="scientific">Micromonospora sicca</name>
    <dbReference type="NCBI Taxonomy" id="2202420"/>
    <lineage>
        <taxon>Bacteria</taxon>
        <taxon>Bacillati</taxon>
        <taxon>Actinomycetota</taxon>
        <taxon>Actinomycetes</taxon>
        <taxon>Micromonosporales</taxon>
        <taxon>Micromonosporaceae</taxon>
        <taxon>Micromonospora</taxon>
    </lineage>
</organism>